<name>A0A0X3BK48_9EURY</name>
<reference evidence="1 2" key="1">
    <citation type="submission" date="2016-01" db="EMBL/GenBank/DDBJ databases">
        <authorList>
            <person name="Manzoor S."/>
        </authorList>
    </citation>
    <scope>NUCLEOTIDE SEQUENCE [LARGE SCALE GENOMIC DNA]</scope>
    <source>
        <strain evidence="1">Methanoculleus sp MAB1</strain>
    </source>
</reference>
<sequence length="70" mass="8030">MSSYFRNVCRMLGRAALWSHAGGREVRYNALQRPFAAFASSRETSVLSITPHTEARGRPEEGWENIYNLR</sequence>
<dbReference type="AlphaFoldDB" id="A0A0X3BK48"/>
<evidence type="ECO:0000313" key="1">
    <source>
        <dbReference type="EMBL" id="CVK32516.1"/>
    </source>
</evidence>
<evidence type="ECO:0000313" key="2">
    <source>
        <dbReference type="Proteomes" id="UP000069850"/>
    </source>
</evidence>
<dbReference type="EMBL" id="LT158599">
    <property type="protein sequence ID" value="CVK32516.1"/>
    <property type="molecule type" value="Genomic_DNA"/>
</dbReference>
<organism evidence="1 2">
    <name type="scientific">Methanoculleus bourgensis</name>
    <dbReference type="NCBI Taxonomy" id="83986"/>
    <lineage>
        <taxon>Archaea</taxon>
        <taxon>Methanobacteriati</taxon>
        <taxon>Methanobacteriota</taxon>
        <taxon>Stenosarchaea group</taxon>
        <taxon>Methanomicrobia</taxon>
        <taxon>Methanomicrobiales</taxon>
        <taxon>Methanomicrobiaceae</taxon>
        <taxon>Methanoculleus</taxon>
    </lineage>
</organism>
<gene>
    <name evidence="1" type="ORF">MMAB1_1303</name>
</gene>
<protein>
    <submittedName>
        <fullName evidence="1">Uncharacterized protein</fullName>
    </submittedName>
</protein>
<dbReference type="Proteomes" id="UP000069850">
    <property type="component" value="Chromosome 1"/>
</dbReference>
<dbReference type="KEGG" id="mema:MMAB1_1303"/>
<accession>A0A0X3BK48</accession>
<proteinExistence type="predicted"/>